<evidence type="ECO:0000313" key="1">
    <source>
        <dbReference type="EMBL" id="OUC42026.1"/>
    </source>
</evidence>
<dbReference type="AlphaFoldDB" id="A0A1Y3EDW6"/>
<protein>
    <submittedName>
        <fullName evidence="1">Uncharacterized protein</fullName>
    </submittedName>
</protein>
<organism evidence="1 2">
    <name type="scientific">Trichinella nativa</name>
    <dbReference type="NCBI Taxonomy" id="6335"/>
    <lineage>
        <taxon>Eukaryota</taxon>
        <taxon>Metazoa</taxon>
        <taxon>Ecdysozoa</taxon>
        <taxon>Nematoda</taxon>
        <taxon>Enoplea</taxon>
        <taxon>Dorylaimia</taxon>
        <taxon>Trichinellida</taxon>
        <taxon>Trichinellidae</taxon>
        <taxon>Trichinella</taxon>
    </lineage>
</organism>
<dbReference type="EMBL" id="LVZM01018425">
    <property type="protein sequence ID" value="OUC42026.1"/>
    <property type="molecule type" value="Genomic_DNA"/>
</dbReference>
<feature type="non-terminal residue" evidence="1">
    <location>
        <position position="75"/>
    </location>
</feature>
<accession>A0A1Y3EDW6</accession>
<dbReference type="Proteomes" id="UP000243006">
    <property type="component" value="Unassembled WGS sequence"/>
</dbReference>
<evidence type="ECO:0000313" key="2">
    <source>
        <dbReference type="Proteomes" id="UP000243006"/>
    </source>
</evidence>
<sequence>MANASAFFIKTGSFTGRFRAFASLNQSRNASLTSQQRSDHMRFCYGKKLYTAHKICKCKANFVSKSTITYPPGEQ</sequence>
<proteinExistence type="predicted"/>
<comment type="caution">
    <text evidence="1">The sequence shown here is derived from an EMBL/GenBank/DDBJ whole genome shotgun (WGS) entry which is preliminary data.</text>
</comment>
<reference evidence="1 2" key="1">
    <citation type="submission" date="2015-04" db="EMBL/GenBank/DDBJ databases">
        <title>Draft genome of the roundworm Trichinella nativa.</title>
        <authorList>
            <person name="Mitreva M."/>
        </authorList>
    </citation>
    <scope>NUCLEOTIDE SEQUENCE [LARGE SCALE GENOMIC DNA]</scope>
    <source>
        <strain evidence="1 2">ISS45</strain>
    </source>
</reference>
<gene>
    <name evidence="1" type="ORF">D917_10501</name>
</gene>
<name>A0A1Y3EDW6_9BILA</name>